<accession>A0A815PH67</accession>
<dbReference type="Proteomes" id="UP000663854">
    <property type="component" value="Unassembled WGS sequence"/>
</dbReference>
<evidence type="ECO:0000313" key="3">
    <source>
        <dbReference type="Proteomes" id="UP000663854"/>
    </source>
</evidence>
<evidence type="ECO:0000313" key="1">
    <source>
        <dbReference type="EMBL" id="CAF1449421.1"/>
    </source>
</evidence>
<evidence type="ECO:0000313" key="2">
    <source>
        <dbReference type="EMBL" id="CAF1638438.1"/>
    </source>
</evidence>
<keyword evidence="4" id="KW-1185">Reference proteome</keyword>
<name>A0A815PH67_9BILA</name>
<dbReference type="EMBL" id="CAJNOL010008723">
    <property type="protein sequence ID" value="CAF1638438.1"/>
    <property type="molecule type" value="Genomic_DNA"/>
</dbReference>
<organism evidence="1 3">
    <name type="scientific">Rotaria sordida</name>
    <dbReference type="NCBI Taxonomy" id="392033"/>
    <lineage>
        <taxon>Eukaryota</taxon>
        <taxon>Metazoa</taxon>
        <taxon>Spiralia</taxon>
        <taxon>Gnathifera</taxon>
        <taxon>Rotifera</taxon>
        <taxon>Eurotatoria</taxon>
        <taxon>Bdelloidea</taxon>
        <taxon>Philodinida</taxon>
        <taxon>Philodinidae</taxon>
        <taxon>Rotaria</taxon>
    </lineage>
</organism>
<protein>
    <submittedName>
        <fullName evidence="1">Uncharacterized protein</fullName>
    </submittedName>
</protein>
<sequence length="42" mass="5143">FDSFHADKYILFRSLTTIEKHIYVSDLNKKNHDRHSKFDLFD</sequence>
<reference evidence="1" key="1">
    <citation type="submission" date="2021-02" db="EMBL/GenBank/DDBJ databases">
        <authorList>
            <person name="Nowell W R."/>
        </authorList>
    </citation>
    <scope>NUCLEOTIDE SEQUENCE</scope>
</reference>
<dbReference type="AlphaFoldDB" id="A0A815PH67"/>
<comment type="caution">
    <text evidence="1">The sequence shown here is derived from an EMBL/GenBank/DDBJ whole genome shotgun (WGS) entry which is preliminary data.</text>
</comment>
<dbReference type="EMBL" id="CAJNOH010007098">
    <property type="protein sequence ID" value="CAF1449421.1"/>
    <property type="molecule type" value="Genomic_DNA"/>
</dbReference>
<gene>
    <name evidence="2" type="ORF">JXQ802_LOCUS52830</name>
    <name evidence="1" type="ORF">PYM288_LOCUS36483</name>
</gene>
<evidence type="ECO:0000313" key="4">
    <source>
        <dbReference type="Proteomes" id="UP000663870"/>
    </source>
</evidence>
<feature type="non-terminal residue" evidence="1">
    <location>
        <position position="1"/>
    </location>
</feature>
<proteinExistence type="predicted"/>
<dbReference type="Proteomes" id="UP000663870">
    <property type="component" value="Unassembled WGS sequence"/>
</dbReference>